<proteinExistence type="predicted"/>
<gene>
    <name evidence="2" type="ORF">DEA37_0003345</name>
</gene>
<evidence type="ECO:0000313" key="3">
    <source>
        <dbReference type="Proteomes" id="UP000324629"/>
    </source>
</evidence>
<keyword evidence="1" id="KW-1133">Transmembrane helix</keyword>
<keyword evidence="3" id="KW-1185">Reference proteome</keyword>
<name>A0A5J4NBY9_9TREM</name>
<evidence type="ECO:0000256" key="1">
    <source>
        <dbReference type="SAM" id="Phobius"/>
    </source>
</evidence>
<keyword evidence="1" id="KW-0812">Transmembrane</keyword>
<organism evidence="2 3">
    <name type="scientific">Paragonimus westermani</name>
    <dbReference type="NCBI Taxonomy" id="34504"/>
    <lineage>
        <taxon>Eukaryota</taxon>
        <taxon>Metazoa</taxon>
        <taxon>Spiralia</taxon>
        <taxon>Lophotrochozoa</taxon>
        <taxon>Platyhelminthes</taxon>
        <taxon>Trematoda</taxon>
        <taxon>Digenea</taxon>
        <taxon>Plagiorchiida</taxon>
        <taxon>Troglotremata</taxon>
        <taxon>Troglotrematidae</taxon>
        <taxon>Paragonimus</taxon>
    </lineage>
</organism>
<protein>
    <submittedName>
        <fullName evidence="2">Uncharacterized protein</fullName>
    </submittedName>
</protein>
<comment type="caution">
    <text evidence="2">The sequence shown here is derived from an EMBL/GenBank/DDBJ whole genome shotgun (WGS) entry which is preliminary data.</text>
</comment>
<sequence length="91" mass="10228">MLCSVHLHRLINCFLFTLATVLASSLYNFLFAYVPSCFLFHLSFCSPNDPLTIQTPRRDGILSSGRPTHIPIMPPCKTFFCTVLVSVLCEC</sequence>
<dbReference type="EMBL" id="QNGE01004356">
    <property type="protein sequence ID" value="KAA3672972.1"/>
    <property type="molecule type" value="Genomic_DNA"/>
</dbReference>
<reference evidence="2 3" key="1">
    <citation type="journal article" date="2019" name="Gigascience">
        <title>Whole-genome sequence of the oriental lung fluke Paragonimus westermani.</title>
        <authorList>
            <person name="Oey H."/>
            <person name="Zakrzewski M."/>
            <person name="Narain K."/>
            <person name="Devi K.R."/>
            <person name="Agatsuma T."/>
            <person name="Nawaratna S."/>
            <person name="Gobert G.N."/>
            <person name="Jones M.K."/>
            <person name="Ragan M.A."/>
            <person name="McManus D.P."/>
            <person name="Krause L."/>
        </authorList>
    </citation>
    <scope>NUCLEOTIDE SEQUENCE [LARGE SCALE GENOMIC DNA]</scope>
    <source>
        <strain evidence="2 3">IND2009</strain>
    </source>
</reference>
<dbReference type="Proteomes" id="UP000324629">
    <property type="component" value="Unassembled WGS sequence"/>
</dbReference>
<evidence type="ECO:0000313" key="2">
    <source>
        <dbReference type="EMBL" id="KAA3672972.1"/>
    </source>
</evidence>
<dbReference type="AlphaFoldDB" id="A0A5J4NBY9"/>
<accession>A0A5J4NBY9</accession>
<keyword evidence="1" id="KW-0472">Membrane</keyword>
<feature type="transmembrane region" description="Helical" evidence="1">
    <location>
        <begin position="12"/>
        <end position="34"/>
    </location>
</feature>
<feature type="non-terminal residue" evidence="2">
    <location>
        <position position="91"/>
    </location>
</feature>